<dbReference type="GO" id="GO:0046872">
    <property type="term" value="F:metal ion binding"/>
    <property type="evidence" value="ECO:0007669"/>
    <property type="project" value="UniProtKB-KW"/>
</dbReference>
<reference evidence="3 4" key="1">
    <citation type="submission" date="2019-04" db="EMBL/GenBank/DDBJ databases">
        <title>Sphingobacterium olei sp. nov., isolated from oil-contaminated soil.</title>
        <authorList>
            <person name="Liu B."/>
        </authorList>
    </citation>
    <scope>NUCLEOTIDE SEQUENCE [LARGE SCALE GENOMIC DNA]</scope>
    <source>
        <strain evidence="3 4">Y3L14</strain>
    </source>
</reference>
<evidence type="ECO:0000259" key="2">
    <source>
        <dbReference type="PROSITE" id="PS51819"/>
    </source>
</evidence>
<dbReference type="InterPro" id="IPR037523">
    <property type="entry name" value="VOC_core"/>
</dbReference>
<proteinExistence type="predicted"/>
<sequence length="167" mass="18858">MTEKKDYTVPMQTRIGHVHLKVSNLERALEFYRGLLGFEVTTLYGDQAAFLSAGGYHHHIGLNTWHSKGASPAPSDGVGLYHTAIVYPTRRDLGVVFDRLRRLNYPLTGVADHGVSEALYLNDPDGNGVELYWDRPKEQWPHHPDGSLEMYTRALDLEDLLKELDKG</sequence>
<dbReference type="SUPFAM" id="SSF54593">
    <property type="entry name" value="Glyoxalase/Bleomycin resistance protein/Dihydroxybiphenyl dioxygenase"/>
    <property type="match status" value="1"/>
</dbReference>
<dbReference type="Pfam" id="PF00903">
    <property type="entry name" value="Glyoxalase"/>
    <property type="match status" value="1"/>
</dbReference>
<organism evidence="3 4">
    <name type="scientific">Sphingobacterium alkalisoli</name>
    <dbReference type="NCBI Taxonomy" id="1874115"/>
    <lineage>
        <taxon>Bacteria</taxon>
        <taxon>Pseudomonadati</taxon>
        <taxon>Bacteroidota</taxon>
        <taxon>Sphingobacteriia</taxon>
        <taxon>Sphingobacteriales</taxon>
        <taxon>Sphingobacteriaceae</taxon>
        <taxon>Sphingobacterium</taxon>
    </lineage>
</organism>
<dbReference type="AlphaFoldDB" id="A0A4U0GXP6"/>
<dbReference type="InterPro" id="IPR029068">
    <property type="entry name" value="Glyas_Bleomycin-R_OHBP_Dase"/>
</dbReference>
<dbReference type="PROSITE" id="PS00934">
    <property type="entry name" value="GLYOXALASE_I_1"/>
    <property type="match status" value="1"/>
</dbReference>
<evidence type="ECO:0000313" key="3">
    <source>
        <dbReference type="EMBL" id="TJY63927.1"/>
    </source>
</evidence>
<dbReference type="PANTHER" id="PTHR43279">
    <property type="entry name" value="CATECHOL-2,3-DIOXYGENASE"/>
    <property type="match status" value="1"/>
</dbReference>
<keyword evidence="1" id="KW-0479">Metal-binding</keyword>
<dbReference type="Proteomes" id="UP000309872">
    <property type="component" value="Unassembled WGS sequence"/>
</dbReference>
<comment type="caution">
    <text evidence="3">The sequence shown here is derived from an EMBL/GenBank/DDBJ whole genome shotgun (WGS) entry which is preliminary data.</text>
</comment>
<name>A0A4U0GXP6_9SPHI</name>
<dbReference type="EMBL" id="SUKA01000005">
    <property type="protein sequence ID" value="TJY63927.1"/>
    <property type="molecule type" value="Genomic_DNA"/>
</dbReference>
<dbReference type="InterPro" id="IPR018146">
    <property type="entry name" value="Glyoxalase_1_CS"/>
</dbReference>
<dbReference type="InterPro" id="IPR004360">
    <property type="entry name" value="Glyas_Fos-R_dOase_dom"/>
</dbReference>
<dbReference type="Gene3D" id="3.10.180.10">
    <property type="entry name" value="2,3-Dihydroxybiphenyl 1,2-Dioxygenase, domain 1"/>
    <property type="match status" value="1"/>
</dbReference>
<keyword evidence="4" id="KW-1185">Reference proteome</keyword>
<dbReference type="PROSITE" id="PS51819">
    <property type="entry name" value="VOC"/>
    <property type="match status" value="1"/>
</dbReference>
<dbReference type="GO" id="GO:0004462">
    <property type="term" value="F:lactoylglutathione lyase activity"/>
    <property type="evidence" value="ECO:0007669"/>
    <property type="project" value="InterPro"/>
</dbReference>
<accession>A0A4U0GXP6</accession>
<dbReference type="OrthoDB" id="9792626at2"/>
<dbReference type="PANTHER" id="PTHR43279:SF1">
    <property type="entry name" value="CATECHOL-2,3-DIOXYGENASE"/>
    <property type="match status" value="1"/>
</dbReference>
<protein>
    <submittedName>
        <fullName evidence="3">Glyoxalase</fullName>
    </submittedName>
</protein>
<evidence type="ECO:0000256" key="1">
    <source>
        <dbReference type="ARBA" id="ARBA00022723"/>
    </source>
</evidence>
<evidence type="ECO:0000313" key="4">
    <source>
        <dbReference type="Proteomes" id="UP000309872"/>
    </source>
</evidence>
<gene>
    <name evidence="3" type="ORF">FAZ19_16845</name>
</gene>
<dbReference type="RefSeq" id="WP_136821918.1">
    <property type="nucleotide sequence ID" value="NZ_BMJX01000005.1"/>
</dbReference>
<feature type="domain" description="VOC" evidence="2">
    <location>
        <begin position="14"/>
        <end position="134"/>
    </location>
</feature>